<protein>
    <submittedName>
        <fullName evidence="3">Universal stress protein</fullName>
    </submittedName>
</protein>
<gene>
    <name evidence="3" type="ORF">ACFFOL_06610</name>
</gene>
<dbReference type="PIRSF" id="PIRSF006276">
    <property type="entry name" value="UspA"/>
    <property type="match status" value="1"/>
</dbReference>
<organism evidence="3 4">
    <name type="scientific">Halobaculum roseum</name>
    <dbReference type="NCBI Taxonomy" id="2175149"/>
    <lineage>
        <taxon>Archaea</taxon>
        <taxon>Methanobacteriati</taxon>
        <taxon>Methanobacteriota</taxon>
        <taxon>Stenosarchaea group</taxon>
        <taxon>Halobacteria</taxon>
        <taxon>Halobacteriales</taxon>
        <taxon>Haloferacaceae</taxon>
        <taxon>Halobaculum</taxon>
    </lineage>
</organism>
<dbReference type="PANTHER" id="PTHR46268:SF6">
    <property type="entry name" value="UNIVERSAL STRESS PROTEIN UP12"/>
    <property type="match status" value="1"/>
</dbReference>
<sequence length="145" mass="15904">MYQQILIPTDGSAGATKAIHEGVRLADLTGATVRGLYVVDTRDYNTLPESKWLTLADELEATGETALEAIQTEAEAVGVPSETAIRKGIPHEEILRYVADHDIDLIVMGTHGRTGFNRFLIGSVTEKIIRQTPIPVHIVRINEDD</sequence>
<dbReference type="PRINTS" id="PR01438">
    <property type="entry name" value="UNVRSLSTRESS"/>
</dbReference>
<dbReference type="CDD" id="cd00293">
    <property type="entry name" value="USP-like"/>
    <property type="match status" value="1"/>
</dbReference>
<dbReference type="Gene3D" id="3.40.50.620">
    <property type="entry name" value="HUPs"/>
    <property type="match status" value="1"/>
</dbReference>
<evidence type="ECO:0000259" key="2">
    <source>
        <dbReference type="Pfam" id="PF00582"/>
    </source>
</evidence>
<evidence type="ECO:0000313" key="3">
    <source>
        <dbReference type="EMBL" id="MFB9823838.1"/>
    </source>
</evidence>
<comment type="similarity">
    <text evidence="1">Belongs to the universal stress protein A family.</text>
</comment>
<dbReference type="RefSeq" id="WP_222923610.1">
    <property type="nucleotide sequence ID" value="NZ_CP082287.1"/>
</dbReference>
<dbReference type="Pfam" id="PF00582">
    <property type="entry name" value="Usp"/>
    <property type="match status" value="1"/>
</dbReference>
<dbReference type="AlphaFoldDB" id="A0ABD5MJ33"/>
<reference evidence="3" key="1">
    <citation type="submission" date="2024-09" db="EMBL/GenBank/DDBJ databases">
        <authorList>
            <person name="Sun Q."/>
        </authorList>
    </citation>
    <scope>NUCLEOTIDE SEQUENCE [LARGE SCALE GENOMIC DNA]</scope>
    <source>
        <strain evidence="3">JCM 31273</strain>
    </source>
</reference>
<dbReference type="InterPro" id="IPR014729">
    <property type="entry name" value="Rossmann-like_a/b/a_fold"/>
</dbReference>
<name>A0ABD5MJ33_9EURY</name>
<feature type="domain" description="UspA" evidence="2">
    <location>
        <begin position="1"/>
        <end position="140"/>
    </location>
</feature>
<evidence type="ECO:0000256" key="1">
    <source>
        <dbReference type="ARBA" id="ARBA00008791"/>
    </source>
</evidence>
<accession>A0ABD5MJ33</accession>
<dbReference type="PANTHER" id="PTHR46268">
    <property type="entry name" value="STRESS RESPONSE PROTEIN NHAX"/>
    <property type="match status" value="1"/>
</dbReference>
<keyword evidence="4" id="KW-1185">Reference proteome</keyword>
<proteinExistence type="inferred from homology"/>
<dbReference type="SUPFAM" id="SSF52402">
    <property type="entry name" value="Adenine nucleotide alpha hydrolases-like"/>
    <property type="match status" value="1"/>
</dbReference>
<dbReference type="InterPro" id="IPR006016">
    <property type="entry name" value="UspA"/>
</dbReference>
<dbReference type="GeneID" id="67212331"/>
<comment type="caution">
    <text evidence="3">The sequence shown here is derived from an EMBL/GenBank/DDBJ whole genome shotgun (WGS) entry which is preliminary data.</text>
</comment>
<dbReference type="InterPro" id="IPR006015">
    <property type="entry name" value="Universal_stress_UspA"/>
</dbReference>
<evidence type="ECO:0000313" key="4">
    <source>
        <dbReference type="Proteomes" id="UP001589595"/>
    </source>
</evidence>
<dbReference type="EMBL" id="JBHMAJ010000005">
    <property type="protein sequence ID" value="MFB9823838.1"/>
    <property type="molecule type" value="Genomic_DNA"/>
</dbReference>
<dbReference type="Proteomes" id="UP001589595">
    <property type="component" value="Unassembled WGS sequence"/>
</dbReference>